<gene>
    <name evidence="2" type="ORF">CHC_T00002844001</name>
</gene>
<dbReference type="EMBL" id="HG001676">
    <property type="protein sequence ID" value="CDF34180.1"/>
    <property type="molecule type" value="Genomic_DNA"/>
</dbReference>
<dbReference type="Gramene" id="CDF34180">
    <property type="protein sequence ID" value="CDF34180"/>
    <property type="gene ID" value="CHC_T00002844001"/>
</dbReference>
<dbReference type="GeneID" id="17321716"/>
<reference evidence="3" key="1">
    <citation type="journal article" date="2013" name="Proc. Natl. Acad. Sci. U.S.A.">
        <title>Genome structure and metabolic features in the red seaweed Chondrus crispus shed light on evolution of the Archaeplastida.</title>
        <authorList>
            <person name="Collen J."/>
            <person name="Porcel B."/>
            <person name="Carre W."/>
            <person name="Ball S.G."/>
            <person name="Chaparro C."/>
            <person name="Tonon T."/>
            <person name="Barbeyron T."/>
            <person name="Michel G."/>
            <person name="Noel B."/>
            <person name="Valentin K."/>
            <person name="Elias M."/>
            <person name="Artiguenave F."/>
            <person name="Arun A."/>
            <person name="Aury J.M."/>
            <person name="Barbosa-Neto J.F."/>
            <person name="Bothwell J.H."/>
            <person name="Bouget F.Y."/>
            <person name="Brillet L."/>
            <person name="Cabello-Hurtado F."/>
            <person name="Capella-Gutierrez S."/>
            <person name="Charrier B."/>
            <person name="Cladiere L."/>
            <person name="Cock J.M."/>
            <person name="Coelho S.M."/>
            <person name="Colleoni C."/>
            <person name="Czjzek M."/>
            <person name="Da Silva C."/>
            <person name="Delage L."/>
            <person name="Denoeud F."/>
            <person name="Deschamps P."/>
            <person name="Dittami S.M."/>
            <person name="Gabaldon T."/>
            <person name="Gachon C.M."/>
            <person name="Groisillier A."/>
            <person name="Herve C."/>
            <person name="Jabbari K."/>
            <person name="Katinka M."/>
            <person name="Kloareg B."/>
            <person name="Kowalczyk N."/>
            <person name="Labadie K."/>
            <person name="Leblanc C."/>
            <person name="Lopez P.J."/>
            <person name="McLachlan D.H."/>
            <person name="Meslet-Cladiere L."/>
            <person name="Moustafa A."/>
            <person name="Nehr Z."/>
            <person name="Nyvall Collen P."/>
            <person name="Panaud O."/>
            <person name="Partensky F."/>
            <person name="Poulain J."/>
            <person name="Rensing S.A."/>
            <person name="Rousvoal S."/>
            <person name="Samson G."/>
            <person name="Symeonidi A."/>
            <person name="Weissenbach J."/>
            <person name="Zambounis A."/>
            <person name="Wincker P."/>
            <person name="Boyen C."/>
        </authorList>
    </citation>
    <scope>NUCLEOTIDE SEQUENCE [LARGE SCALE GENOMIC DNA]</scope>
    <source>
        <strain evidence="3">cv. Stackhouse</strain>
    </source>
</reference>
<feature type="compositionally biased region" description="Acidic residues" evidence="1">
    <location>
        <begin position="312"/>
        <end position="327"/>
    </location>
</feature>
<evidence type="ECO:0000256" key="1">
    <source>
        <dbReference type="SAM" id="MobiDB-lite"/>
    </source>
</evidence>
<proteinExistence type="predicted"/>
<dbReference type="Proteomes" id="UP000012073">
    <property type="component" value="Unassembled WGS sequence"/>
</dbReference>
<name>R7Q9M4_CHOCR</name>
<evidence type="ECO:0000313" key="2">
    <source>
        <dbReference type="EMBL" id="CDF34180.1"/>
    </source>
</evidence>
<dbReference type="AlphaFoldDB" id="R7Q9M4"/>
<protein>
    <recommendedName>
        <fullName evidence="4">KIF-binding protein</fullName>
    </recommendedName>
</protein>
<evidence type="ECO:0000313" key="3">
    <source>
        <dbReference type="Proteomes" id="UP000012073"/>
    </source>
</evidence>
<evidence type="ECO:0008006" key="4">
    <source>
        <dbReference type="Google" id="ProtNLM"/>
    </source>
</evidence>
<organism evidence="2 3">
    <name type="scientific">Chondrus crispus</name>
    <name type="common">Carrageen Irish moss</name>
    <name type="synonym">Polymorpha crispa</name>
    <dbReference type="NCBI Taxonomy" id="2769"/>
    <lineage>
        <taxon>Eukaryota</taxon>
        <taxon>Rhodophyta</taxon>
        <taxon>Florideophyceae</taxon>
        <taxon>Rhodymeniophycidae</taxon>
        <taxon>Gigartinales</taxon>
        <taxon>Gigartinaceae</taxon>
        <taxon>Chondrus</taxon>
    </lineage>
</organism>
<feature type="region of interest" description="Disordered" evidence="1">
    <location>
        <begin position="299"/>
        <end position="327"/>
    </location>
</feature>
<dbReference type="KEGG" id="ccp:CHC_T00002844001"/>
<dbReference type="RefSeq" id="XP_005713999.1">
    <property type="nucleotide sequence ID" value="XM_005713942.1"/>
</dbReference>
<keyword evidence="3" id="KW-1185">Reference proteome</keyword>
<sequence>MHYLLANYYQEKIRRHWITSHHEKALRHCQEALFLMQGRERLNAKKAATLNVWASGILLLNRDPALVQKNIPVALKHLHEARVAMYAYTETNQELSFEICLLTAAAHSQRAKEPVCDSLIRAYKAYNDADDMLRMGSFDAGLNWMRLGSMQLQIMLRFLSHRRKAQSRKRSFCSQAEVASCMRKLDSTDCTAEITPDATISRAEALRTRITRHFDVHPDDENSDVAPRQVLCAIHETIARAYLERAASERGKGLEDIRRARQNIDKAISACEWDDDFTGQKYASLRELADDTEAAIDDLESCPHPQTPTPEVSEEGEENSVSVELEE</sequence>
<accession>R7Q9M4</accession>